<reference evidence="2 3" key="1">
    <citation type="submission" date="2015-03" db="EMBL/GenBank/DDBJ databases">
        <title>Genome assembly of Sandaracinus amylolyticus DSM 53668.</title>
        <authorList>
            <person name="Sharma G."/>
            <person name="Subramanian S."/>
        </authorList>
    </citation>
    <scope>NUCLEOTIDE SEQUENCE [LARGE SCALE GENOMIC DNA]</scope>
    <source>
        <strain evidence="2 3">DSM 53668</strain>
    </source>
</reference>
<name>A0A0F6YLC0_9BACT</name>
<dbReference type="AlphaFoldDB" id="A0A0F6YLC0"/>
<accession>A0A0F6YLC0</accession>
<gene>
    <name evidence="2" type="ORF">DB32_007352</name>
</gene>
<organism evidence="2 3">
    <name type="scientific">Sandaracinus amylolyticus</name>
    <dbReference type="NCBI Taxonomy" id="927083"/>
    <lineage>
        <taxon>Bacteria</taxon>
        <taxon>Pseudomonadati</taxon>
        <taxon>Myxococcota</taxon>
        <taxon>Polyangia</taxon>
        <taxon>Polyangiales</taxon>
        <taxon>Sandaracinaceae</taxon>
        <taxon>Sandaracinus</taxon>
    </lineage>
</organism>
<dbReference type="KEGG" id="samy:DB32_007352"/>
<feature type="region of interest" description="Disordered" evidence="1">
    <location>
        <begin position="207"/>
        <end position="231"/>
    </location>
</feature>
<evidence type="ECO:0000313" key="2">
    <source>
        <dbReference type="EMBL" id="AKF10203.1"/>
    </source>
</evidence>
<sequence>MLAPAERSDRSVESFDVALKNAEVRLKLAWKYRAILDPALPRGFHAAAWTAFDRLDASRRDRIAGAPGAASPLGELARKLSTLRAIVEDTTRPGDPARDALGFGAPIKPTRALPSEARAIVSGARSVRARFPALTDQVLQAAEDAIELADSHVTGAKRAEVDRAVRRADDADDLQIALDVLLDRLDHLRAAARATFSETRPRLADALTAPIEPRARETAAASPAQPVSPES</sequence>
<dbReference type="STRING" id="927083.DB32_007352"/>
<evidence type="ECO:0000256" key="1">
    <source>
        <dbReference type="SAM" id="MobiDB-lite"/>
    </source>
</evidence>
<dbReference type="Proteomes" id="UP000034883">
    <property type="component" value="Chromosome"/>
</dbReference>
<evidence type="ECO:0000313" key="3">
    <source>
        <dbReference type="Proteomes" id="UP000034883"/>
    </source>
</evidence>
<keyword evidence="3" id="KW-1185">Reference proteome</keyword>
<proteinExistence type="predicted"/>
<protein>
    <submittedName>
        <fullName evidence="2">Uncharacterized protein</fullName>
    </submittedName>
</protein>
<dbReference type="EMBL" id="CP011125">
    <property type="protein sequence ID" value="AKF10203.1"/>
    <property type="molecule type" value="Genomic_DNA"/>
</dbReference>